<sequence>MNIAQLGIRVESESVDTAANDLDRLVQVGTRTNAELTALNLKSREATRSLSDMAQRQRESATSLAQIAKAAVTVNHELQSLGLKQTYVAESMSDMALSSRQTVDQLELLNSRQQQSVQSMANLGSAVDRSSAEFRSAAASLREMMAQLQALAVTAPKTIPPLKSQKEQLAQLLGQIDPTIAALDRLDAQQRKLQSFKAKGLIDAETFERFNGQLQQTRTGLTDFDSGLTRTGNTAKQTAAALRNVPAQFTDIVVSLQAGQAPLTVLLQQGGQLKDMFGGIGPAASALGGYVAGLVNPFTVAAAAAAVLTLAYYQGSEEATAFEKALILSGNAAGTTADELAETAKHISGVVGTTGQAAAALVLMAQSGKIAAENMEQIGVAAVSFSKATGTAIEDVVAQYVSLGKEPVEASRKLNEQYGYLTAAVYQQIAALEAQGEREQAAALAQTALADAQDQMATRVQESLGSLQRGWNSLASAAKGAWDAMLGIGREETLQTRIDKLSSFIDKRSKLGGYDNTDYERQLEALKAQLATEQQRSKEQGEQRKQNADAIEAVTKVKAITDATLTNEQKRTKEKKEYLTWIEKIRKADPDSDLVSKANVDKVMANIDDKYKDPKTRTRTRRSAVDLTELNDEQNARKALVSSYANSQKELEAQQKAGLITQEAYYRQRVVLINAEKEQVTAAYQGEIDALEEAKARSTTSAEQRIQLDQKIADARASMVKAQKDADSELSVLALNEQGRLKKQEESVRTYTDALQQQVRTLRDQGQRSAATLGMGDRERSLYDSQNAITDRINSSRLDLANQYGDGSRGMSIEEYQRKLDALKATENDLRATVVANYDDMTRAQGDWRNGVTAGLQDYQDSARNIAGQTKSLVTGAFSSMEDAAVSFAMTGKASFSDFAKSVIADMARIALRSASSSALSGLLGLATTAATAYFGSASSASASAGSTQAGYTGSAYSNWVAGQRASGGPVAANSLYQVNELGPELLSQGGKTYLMMGSEGGSITPLTSGATAATAAGGAAGEVHVTIVINSDGGADVSSNTPGLEQFGQEMGRIAEAKYREMEARSISPGGNINRAVKGRV</sequence>
<dbReference type="Proteomes" id="UP000256988">
    <property type="component" value="Unassembled WGS sequence"/>
</dbReference>
<dbReference type="InterPro" id="IPR006431">
    <property type="entry name" value="Phage_tape_meas_C"/>
</dbReference>
<dbReference type="InterPro" id="IPR009628">
    <property type="entry name" value="Phage_tape_measure_N"/>
</dbReference>
<keyword evidence="1" id="KW-0175">Coiled coil</keyword>
<organism evidence="4 5">
    <name type="scientific">Ectopseudomonas oleovorans</name>
    <name type="common">Pseudomonas oleovorans</name>
    <dbReference type="NCBI Taxonomy" id="301"/>
    <lineage>
        <taxon>Bacteria</taxon>
        <taxon>Pseudomonadati</taxon>
        <taxon>Pseudomonadota</taxon>
        <taxon>Gammaproteobacteria</taxon>
        <taxon>Pseudomonadales</taxon>
        <taxon>Pseudomonadaceae</taxon>
        <taxon>Ectopseudomonas</taxon>
    </lineage>
</organism>
<feature type="domain" description="Bacteriophage tail tape measure N-terminal" evidence="2">
    <location>
        <begin position="229"/>
        <end position="429"/>
    </location>
</feature>
<feature type="coiled-coil region" evidence="1">
    <location>
        <begin position="516"/>
        <end position="543"/>
    </location>
</feature>
<dbReference type="Pfam" id="PF06791">
    <property type="entry name" value="TMP_2"/>
    <property type="match status" value="1"/>
</dbReference>
<feature type="domain" description="Bacteriophage tail tape measure C-terminal" evidence="3">
    <location>
        <begin position="846"/>
        <end position="920"/>
    </location>
</feature>
<evidence type="ECO:0000259" key="2">
    <source>
        <dbReference type="Pfam" id="PF06791"/>
    </source>
</evidence>
<evidence type="ECO:0000313" key="5">
    <source>
        <dbReference type="Proteomes" id="UP000256988"/>
    </source>
</evidence>
<evidence type="ECO:0000313" key="4">
    <source>
        <dbReference type="EMBL" id="RED06994.1"/>
    </source>
</evidence>
<dbReference type="RefSeq" id="WP_115945636.1">
    <property type="nucleotide sequence ID" value="NZ_QRDL01000002.1"/>
</dbReference>
<dbReference type="NCBIfam" id="TIGR01541">
    <property type="entry name" value="tape_meas_lam_C"/>
    <property type="match status" value="1"/>
</dbReference>
<proteinExistence type="predicted"/>
<reference evidence="4 5" key="1">
    <citation type="submission" date="2018-07" db="EMBL/GenBank/DDBJ databases">
        <title>Genome sequencing of rice bacterial endophytes.</title>
        <authorList>
            <person name="Venturi V."/>
        </authorList>
    </citation>
    <scope>NUCLEOTIDE SEQUENCE [LARGE SCALE GENOMIC DNA]</scope>
    <source>
        <strain evidence="4 5">AG1002</strain>
    </source>
</reference>
<accession>A0A3D9EV34</accession>
<dbReference type="Pfam" id="PF09718">
    <property type="entry name" value="Tape_meas_lam_C"/>
    <property type="match status" value="1"/>
</dbReference>
<gene>
    <name evidence="4" type="ORF">DFO60_1500</name>
</gene>
<evidence type="ECO:0000256" key="1">
    <source>
        <dbReference type="SAM" id="Coils"/>
    </source>
</evidence>
<dbReference type="AlphaFoldDB" id="A0A3D9EV34"/>
<comment type="caution">
    <text evidence="4">The sequence shown here is derived from an EMBL/GenBank/DDBJ whole genome shotgun (WGS) entry which is preliminary data.</text>
</comment>
<name>A0A3D9EV34_ECTOL</name>
<dbReference type="EMBL" id="QRDL01000002">
    <property type="protein sequence ID" value="RED06994.1"/>
    <property type="molecule type" value="Genomic_DNA"/>
</dbReference>
<protein>
    <submittedName>
        <fullName evidence="4">Lambda family phage tail tape measure protein</fullName>
    </submittedName>
</protein>
<evidence type="ECO:0000259" key="3">
    <source>
        <dbReference type="Pfam" id="PF09718"/>
    </source>
</evidence>